<evidence type="ECO:0000256" key="1">
    <source>
        <dbReference type="ARBA" id="ARBA00004496"/>
    </source>
</evidence>
<evidence type="ECO:0000256" key="4">
    <source>
        <dbReference type="ARBA" id="ARBA00022603"/>
    </source>
</evidence>
<dbReference type="GO" id="GO:0005737">
    <property type="term" value="C:cytoplasm"/>
    <property type="evidence" value="ECO:0007669"/>
    <property type="project" value="UniProtKB-SubCell"/>
</dbReference>
<dbReference type="Proteomes" id="UP000214760">
    <property type="component" value="Unassembled WGS sequence"/>
</dbReference>
<evidence type="ECO:0000256" key="2">
    <source>
        <dbReference type="ARBA" id="ARBA00022490"/>
    </source>
</evidence>
<name>A0A1I6JZW9_9FIRM</name>
<dbReference type="GO" id="GO:0006364">
    <property type="term" value="P:rRNA processing"/>
    <property type="evidence" value="ECO:0007669"/>
    <property type="project" value="UniProtKB-KW"/>
</dbReference>
<feature type="domain" description="PUA" evidence="9">
    <location>
        <begin position="11"/>
        <end position="96"/>
    </location>
</feature>
<keyword evidence="3" id="KW-0698">rRNA processing</keyword>
<reference evidence="10 11" key="1">
    <citation type="submission" date="2016-10" db="EMBL/GenBank/DDBJ databases">
        <authorList>
            <person name="de Groot N.N."/>
        </authorList>
    </citation>
    <scope>NUCLEOTIDE SEQUENCE [LARGE SCALE GENOMIC DNA]</scope>
    <source>
        <strain evidence="10 11">F</strain>
    </source>
</reference>
<dbReference type="Pfam" id="PF10672">
    <property type="entry name" value="Methyltrans_SAM"/>
    <property type="match status" value="1"/>
</dbReference>
<keyword evidence="6" id="KW-0949">S-adenosyl-L-methionine</keyword>
<evidence type="ECO:0000313" key="11">
    <source>
        <dbReference type="Proteomes" id="UP000214760"/>
    </source>
</evidence>
<dbReference type="Gene3D" id="2.30.130.10">
    <property type="entry name" value="PUA domain"/>
    <property type="match status" value="1"/>
</dbReference>
<organism evidence="10 11">
    <name type="scientific">[Clostridium] aminophilum</name>
    <dbReference type="NCBI Taxonomy" id="1526"/>
    <lineage>
        <taxon>Bacteria</taxon>
        <taxon>Bacillati</taxon>
        <taxon>Bacillota</taxon>
        <taxon>Clostridia</taxon>
        <taxon>Lachnospirales</taxon>
        <taxon>Lachnospiraceae</taxon>
    </lineage>
</organism>
<dbReference type="GO" id="GO:0008168">
    <property type="term" value="F:methyltransferase activity"/>
    <property type="evidence" value="ECO:0007669"/>
    <property type="project" value="UniProtKB-KW"/>
</dbReference>
<keyword evidence="5 10" id="KW-0808">Transferase</keyword>
<dbReference type="CDD" id="cd02440">
    <property type="entry name" value="AdoMet_MTases"/>
    <property type="match status" value="1"/>
</dbReference>
<comment type="subcellular location">
    <subcellularLocation>
        <location evidence="1">Cytoplasm</location>
    </subcellularLocation>
</comment>
<dbReference type="InterPro" id="IPR015947">
    <property type="entry name" value="PUA-like_sf"/>
</dbReference>
<dbReference type="GO" id="GO:0003723">
    <property type="term" value="F:RNA binding"/>
    <property type="evidence" value="ECO:0007669"/>
    <property type="project" value="UniProtKB-KW"/>
</dbReference>
<accession>A0A1I6JZW9</accession>
<evidence type="ECO:0000256" key="6">
    <source>
        <dbReference type="ARBA" id="ARBA00022691"/>
    </source>
</evidence>
<comment type="similarity">
    <text evidence="8">Belongs to the methyltransferase superfamily. RlmI family.</text>
</comment>
<evidence type="ECO:0000256" key="7">
    <source>
        <dbReference type="ARBA" id="ARBA00022884"/>
    </source>
</evidence>
<evidence type="ECO:0000256" key="5">
    <source>
        <dbReference type="ARBA" id="ARBA00022679"/>
    </source>
</evidence>
<dbReference type="SMART" id="SM00359">
    <property type="entry name" value="PUA"/>
    <property type="match status" value="1"/>
</dbReference>
<dbReference type="SUPFAM" id="SSF53335">
    <property type="entry name" value="S-adenosyl-L-methionine-dependent methyltransferases"/>
    <property type="match status" value="1"/>
</dbReference>
<evidence type="ECO:0000256" key="3">
    <source>
        <dbReference type="ARBA" id="ARBA00022552"/>
    </source>
</evidence>
<dbReference type="AlphaFoldDB" id="A0A1I6JZW9"/>
<proteinExistence type="inferred from homology"/>
<dbReference type="PANTHER" id="PTHR42873">
    <property type="entry name" value="RIBOSOMAL RNA LARGE SUBUNIT METHYLTRANSFERASE"/>
    <property type="match status" value="1"/>
</dbReference>
<evidence type="ECO:0000259" key="9">
    <source>
        <dbReference type="SMART" id="SM00359"/>
    </source>
</evidence>
<dbReference type="CDD" id="cd21153">
    <property type="entry name" value="PUA_RlmI"/>
    <property type="match status" value="1"/>
</dbReference>
<dbReference type="InterPro" id="IPR019614">
    <property type="entry name" value="SAM-dep_methyl-trfase"/>
</dbReference>
<dbReference type="SUPFAM" id="SSF88697">
    <property type="entry name" value="PUA domain-like"/>
    <property type="match status" value="1"/>
</dbReference>
<keyword evidence="4 10" id="KW-0489">Methyltransferase</keyword>
<sequence length="407" mass="46005">MNMAESLVKDGKVILKKGEGRTIKSGGAWVFDNEIASMEGNFEDGDIIQVEDFDGFFLGYGFINSRSKIRVRMLSRWRKAPIDADFIRERVRKAWDYRKKVIDTSSCRVIFGEADWLPGIVVDKYEDILVVESLALGIDRLKMMILEFLKERLAEDGIRIRGIYERSDAPVRRKEGLAPVKGFIGEEFDPNVEICENGVKYIVDVANGQKTGFFLDQKMNRLAMQPLCKGARVLDCFTHMGTFALNAGLGGAREVTGVDISEFAVKEAERNARLNGLDQTVKFVCANVLDYLPELEKKGEKYDVVILDPPAFTKSREATKNAIRGYREINMRGLKLVKDGGILATCSCSHFMTQELFTKTIAEAARSAHKRLRQIQFNTQGPDHPILWGAGDSYYLKFYIFEVSDEK</sequence>
<dbReference type="Gene3D" id="3.30.750.80">
    <property type="entry name" value="RNA methyltransferase domain (HRMD) like"/>
    <property type="match status" value="1"/>
</dbReference>
<dbReference type="GO" id="GO:0032259">
    <property type="term" value="P:methylation"/>
    <property type="evidence" value="ECO:0007669"/>
    <property type="project" value="UniProtKB-KW"/>
</dbReference>
<dbReference type="InterPro" id="IPR029063">
    <property type="entry name" value="SAM-dependent_MTases_sf"/>
</dbReference>
<dbReference type="InterPro" id="IPR002478">
    <property type="entry name" value="PUA"/>
</dbReference>
<keyword evidence="7" id="KW-0694">RNA-binding</keyword>
<dbReference type="Gene3D" id="3.40.50.150">
    <property type="entry name" value="Vaccinia Virus protein VP39"/>
    <property type="match status" value="1"/>
</dbReference>
<dbReference type="PROSITE" id="PS50890">
    <property type="entry name" value="PUA"/>
    <property type="match status" value="1"/>
</dbReference>
<protein>
    <submittedName>
        <fullName evidence="10">23S rRNA (Cytosine1962-C5)-methyltransferase</fullName>
    </submittedName>
</protein>
<evidence type="ECO:0000313" key="10">
    <source>
        <dbReference type="EMBL" id="SFR84491.1"/>
    </source>
</evidence>
<keyword evidence="2" id="KW-0963">Cytoplasm</keyword>
<dbReference type="CDD" id="cd11572">
    <property type="entry name" value="RlmI_M_like"/>
    <property type="match status" value="1"/>
</dbReference>
<dbReference type="InterPro" id="IPR036974">
    <property type="entry name" value="PUA_sf"/>
</dbReference>
<evidence type="ECO:0000256" key="8">
    <source>
        <dbReference type="ARBA" id="ARBA00038091"/>
    </source>
</evidence>
<dbReference type="EMBL" id="FOZC01000013">
    <property type="protein sequence ID" value="SFR84491.1"/>
    <property type="molecule type" value="Genomic_DNA"/>
</dbReference>
<dbReference type="Pfam" id="PF17785">
    <property type="entry name" value="PUA_3"/>
    <property type="match status" value="1"/>
</dbReference>
<gene>
    <name evidence="10" type="ORF">SAMN02910262_02142</name>
</gene>
<dbReference type="InterPro" id="IPR041532">
    <property type="entry name" value="RlmI-like_PUA"/>
</dbReference>
<dbReference type="PANTHER" id="PTHR42873:SF1">
    <property type="entry name" value="S-ADENOSYLMETHIONINE-DEPENDENT METHYLTRANSFERASE DOMAIN-CONTAINING PROTEIN"/>
    <property type="match status" value="1"/>
</dbReference>